<keyword evidence="1" id="KW-1133">Transmembrane helix</keyword>
<dbReference type="EMBL" id="PIUM01000026">
    <property type="protein sequence ID" value="PKU22815.1"/>
    <property type="molecule type" value="Genomic_DNA"/>
</dbReference>
<dbReference type="RefSeq" id="WP_101252288.1">
    <property type="nucleotide sequence ID" value="NZ_PIUM01000026.1"/>
</dbReference>
<evidence type="ECO:0000313" key="2">
    <source>
        <dbReference type="EMBL" id="PKU22815.1"/>
    </source>
</evidence>
<protein>
    <recommendedName>
        <fullName evidence="4">Type 4b pilus protein PilO2</fullName>
    </recommendedName>
</protein>
<dbReference type="OrthoDB" id="8479591at2"/>
<proteinExistence type="predicted"/>
<dbReference type="Proteomes" id="UP000233293">
    <property type="component" value="Unassembled WGS sequence"/>
</dbReference>
<keyword evidence="1" id="KW-0472">Membrane</keyword>
<dbReference type="Pfam" id="PF06864">
    <property type="entry name" value="PAP_PilO"/>
    <property type="match status" value="1"/>
</dbReference>
<organism evidence="2 3">
    <name type="scientific">Telmatospirillum siberiense</name>
    <dbReference type="NCBI Taxonomy" id="382514"/>
    <lineage>
        <taxon>Bacteria</taxon>
        <taxon>Pseudomonadati</taxon>
        <taxon>Pseudomonadota</taxon>
        <taxon>Alphaproteobacteria</taxon>
        <taxon>Rhodospirillales</taxon>
        <taxon>Rhodospirillaceae</taxon>
        <taxon>Telmatospirillum</taxon>
    </lineage>
</organism>
<reference evidence="3" key="1">
    <citation type="submission" date="2017-12" db="EMBL/GenBank/DDBJ databases">
        <title>Draft genome sequence of Telmatospirillum siberiense 26-4b1T, an acidotolerant peatland alphaproteobacterium potentially involved in sulfur cycling.</title>
        <authorList>
            <person name="Hausmann B."/>
            <person name="Pjevac P."/>
            <person name="Schreck K."/>
            <person name="Herbold C.W."/>
            <person name="Daims H."/>
            <person name="Wagner M."/>
            <person name="Pester M."/>
            <person name="Loy A."/>
        </authorList>
    </citation>
    <scope>NUCLEOTIDE SEQUENCE [LARGE SCALE GENOMIC DNA]</scope>
    <source>
        <strain evidence="3">26-4b1</strain>
    </source>
</reference>
<gene>
    <name evidence="2" type="ORF">CWS72_19355</name>
</gene>
<keyword evidence="1" id="KW-0812">Transmembrane</keyword>
<feature type="transmembrane region" description="Helical" evidence="1">
    <location>
        <begin position="173"/>
        <end position="194"/>
    </location>
</feature>
<dbReference type="InterPro" id="IPR009663">
    <property type="entry name" value="PAP_PilO"/>
</dbReference>
<evidence type="ECO:0008006" key="4">
    <source>
        <dbReference type="Google" id="ProtNLM"/>
    </source>
</evidence>
<name>A0A2N3PQY5_9PROT</name>
<evidence type="ECO:0000313" key="3">
    <source>
        <dbReference type="Proteomes" id="UP000233293"/>
    </source>
</evidence>
<comment type="caution">
    <text evidence="2">The sequence shown here is derived from an EMBL/GenBank/DDBJ whole genome shotgun (WGS) entry which is preliminary data.</text>
</comment>
<evidence type="ECO:0000256" key="1">
    <source>
        <dbReference type="SAM" id="Phobius"/>
    </source>
</evidence>
<sequence length="391" mass="42091">MDKVSAIIRIGKETFAAGLFWQAAPTAGLAVREARIVAGKAELAADLFCVRKRGVPQFGLGQRKAGHRAGMRAIAPVLASAVADASWIGVFRTDQGWLYVMVRKGAVMPDGDVLFRSEQEARQKLRSELSIGDWDAVFAPLHWRMEEARTDDIVDLISSYSDARLRAVNRTPLPFILAFCGAAAVCWGGWMAVFPSPPAAPTVSSVPVAPPPPWLGQPTVSSLILACERAIEETRTLPGFEIEMATCGSGGATARYRREKGSVAWLPKNSVVISPDRVSVSTPLTIPLLRRSGEERPMTIDALRRHLWGAAQAYLLDSELGEQGGPAAGLLPGRSLAADDNSGFRPIPLSMGGRLPLSALSVLLAKIPAFVADEVSWQSSGWRVRGKAYVR</sequence>
<keyword evidence="3" id="KW-1185">Reference proteome</keyword>
<accession>A0A2N3PQY5</accession>
<dbReference type="AlphaFoldDB" id="A0A2N3PQY5"/>